<dbReference type="OrthoDB" id="6121298at2759"/>
<evidence type="ECO:0000313" key="3">
    <source>
        <dbReference type="Proteomes" id="UP000014760"/>
    </source>
</evidence>
<evidence type="ECO:0000313" key="1">
    <source>
        <dbReference type="EMBL" id="ELU18281.1"/>
    </source>
</evidence>
<reference evidence="1 3" key="2">
    <citation type="journal article" date="2013" name="Nature">
        <title>Insights into bilaterian evolution from three spiralian genomes.</title>
        <authorList>
            <person name="Simakov O."/>
            <person name="Marletaz F."/>
            <person name="Cho S.J."/>
            <person name="Edsinger-Gonzales E."/>
            <person name="Havlak P."/>
            <person name="Hellsten U."/>
            <person name="Kuo D.H."/>
            <person name="Larsson T."/>
            <person name="Lv J."/>
            <person name="Arendt D."/>
            <person name="Savage R."/>
            <person name="Osoegawa K."/>
            <person name="de Jong P."/>
            <person name="Grimwood J."/>
            <person name="Chapman J.A."/>
            <person name="Shapiro H."/>
            <person name="Aerts A."/>
            <person name="Otillar R.P."/>
            <person name="Terry A.Y."/>
            <person name="Boore J.L."/>
            <person name="Grigoriev I.V."/>
            <person name="Lindberg D.R."/>
            <person name="Seaver E.C."/>
            <person name="Weisblat D.A."/>
            <person name="Putnam N.H."/>
            <person name="Rokhsar D.S."/>
        </authorList>
    </citation>
    <scope>NUCLEOTIDE SEQUENCE</scope>
    <source>
        <strain evidence="1 3">I ESC-2004</strain>
    </source>
</reference>
<dbReference type="HOGENOM" id="CLU_046752_8_0_1"/>
<keyword evidence="3" id="KW-1185">Reference proteome</keyword>
<evidence type="ECO:0000313" key="2">
    <source>
        <dbReference type="EnsemblMetazoa" id="CapteP185762"/>
    </source>
</evidence>
<dbReference type="EnsemblMetazoa" id="CapteT185762">
    <property type="protein sequence ID" value="CapteP185762"/>
    <property type="gene ID" value="CapteG185762"/>
</dbReference>
<reference evidence="2" key="3">
    <citation type="submission" date="2015-06" db="UniProtKB">
        <authorList>
            <consortium name="EnsemblMetazoa"/>
        </authorList>
    </citation>
    <scope>IDENTIFICATION</scope>
</reference>
<dbReference type="EMBL" id="KB292015">
    <property type="protein sequence ID" value="ELU18281.1"/>
    <property type="molecule type" value="Genomic_DNA"/>
</dbReference>
<sequence>MPDPNAEGNPADAACCAAANAEIARIQEAANMGTPKRKRGEYGLYTDEQRLKIARYTVDNGPAKAAHHFSTLFGCPVNESTVRSIRNQYQAKQKVLFVACDPEEEPEMLDSLPRKKRDRSTLLPADIDSAVQKHLRAIRSSGGIVKRSIVLGSGRGIMSAMGGSTLLQENGGYVNISLSWAASLMKRIGFVQRKGTKAAKKRPENFSVIKQEFLDRITHEMIVNFDQTGLNIMPTGSWTLGQRGSKQLIYAGRTKKCHPPHKIPEDWEITHSDSHWSTTATMETYVERVLPLDLSGNADFKNSLKNCFIQWYADKVAMASEAGNSVDVDLRLSIMKPLHALWVHKAWNVLQENESALLHGWVEKEEREKSFI</sequence>
<reference evidence="3" key="1">
    <citation type="submission" date="2012-12" db="EMBL/GenBank/DDBJ databases">
        <authorList>
            <person name="Hellsten U."/>
            <person name="Grimwood J."/>
            <person name="Chapman J.A."/>
            <person name="Shapiro H."/>
            <person name="Aerts A."/>
            <person name="Otillar R.P."/>
            <person name="Terry A.Y."/>
            <person name="Boore J.L."/>
            <person name="Simakov O."/>
            <person name="Marletaz F."/>
            <person name="Cho S.-J."/>
            <person name="Edsinger-Gonzales E."/>
            <person name="Havlak P."/>
            <person name="Kuo D.-H."/>
            <person name="Larsson T."/>
            <person name="Lv J."/>
            <person name="Arendt D."/>
            <person name="Savage R."/>
            <person name="Osoegawa K."/>
            <person name="de Jong P."/>
            <person name="Lindberg D.R."/>
            <person name="Seaver E.C."/>
            <person name="Weisblat D.A."/>
            <person name="Putnam N.H."/>
            <person name="Grigoriev I.V."/>
            <person name="Rokhsar D.S."/>
        </authorList>
    </citation>
    <scope>NUCLEOTIDE SEQUENCE</scope>
    <source>
        <strain evidence="3">I ESC-2004</strain>
    </source>
</reference>
<dbReference type="OMA" id="GISHIDW"/>
<accession>R7VLH9</accession>
<proteinExistence type="predicted"/>
<dbReference type="Proteomes" id="UP000014760">
    <property type="component" value="Unassembled WGS sequence"/>
</dbReference>
<dbReference type="EMBL" id="AMQN01003837">
    <property type="status" value="NOT_ANNOTATED_CDS"/>
    <property type="molecule type" value="Genomic_DNA"/>
</dbReference>
<name>R7VLH9_CAPTE</name>
<protein>
    <recommendedName>
        <fullName evidence="4">DDE-1 domain-containing protein</fullName>
    </recommendedName>
</protein>
<evidence type="ECO:0008006" key="4">
    <source>
        <dbReference type="Google" id="ProtNLM"/>
    </source>
</evidence>
<gene>
    <name evidence="1" type="ORF">CAPTEDRAFT_185762</name>
</gene>
<organism evidence="1">
    <name type="scientific">Capitella teleta</name>
    <name type="common">Polychaete worm</name>
    <dbReference type="NCBI Taxonomy" id="283909"/>
    <lineage>
        <taxon>Eukaryota</taxon>
        <taxon>Metazoa</taxon>
        <taxon>Spiralia</taxon>
        <taxon>Lophotrochozoa</taxon>
        <taxon>Annelida</taxon>
        <taxon>Polychaeta</taxon>
        <taxon>Sedentaria</taxon>
        <taxon>Scolecida</taxon>
        <taxon>Capitellidae</taxon>
        <taxon>Capitella</taxon>
    </lineage>
</organism>
<dbReference type="AlphaFoldDB" id="R7VLH9"/>